<dbReference type="InterPro" id="IPR017927">
    <property type="entry name" value="FAD-bd_FR_type"/>
</dbReference>
<dbReference type="SUPFAM" id="SSF52343">
    <property type="entry name" value="Ferredoxin reductase-like, C-terminal NADP-linked domain"/>
    <property type="match status" value="1"/>
</dbReference>
<dbReference type="GO" id="GO:0051537">
    <property type="term" value="F:2 iron, 2 sulfur cluster binding"/>
    <property type="evidence" value="ECO:0007669"/>
    <property type="project" value="UniProtKB-KW"/>
</dbReference>
<dbReference type="Pfam" id="PF01794">
    <property type="entry name" value="Ferric_reduct"/>
    <property type="match status" value="1"/>
</dbReference>
<evidence type="ECO:0000256" key="10">
    <source>
        <dbReference type="ARBA" id="ARBA00023004"/>
    </source>
</evidence>
<name>A0A6J6LDT0_9ZZZZ</name>
<evidence type="ECO:0000256" key="3">
    <source>
        <dbReference type="ARBA" id="ARBA00022630"/>
    </source>
</evidence>
<keyword evidence="7" id="KW-0274">FAD</keyword>
<protein>
    <submittedName>
        <fullName evidence="15">Unannotated protein</fullName>
    </submittedName>
</protein>
<keyword evidence="3" id="KW-0285">Flavoprotein</keyword>
<evidence type="ECO:0000256" key="5">
    <source>
        <dbReference type="ARBA" id="ARBA00022714"/>
    </source>
</evidence>
<accession>A0A6J6LDT0</accession>
<dbReference type="GO" id="GO:0050660">
    <property type="term" value="F:flavin adenine dinucleotide binding"/>
    <property type="evidence" value="ECO:0007669"/>
    <property type="project" value="TreeGrafter"/>
</dbReference>
<evidence type="ECO:0000256" key="11">
    <source>
        <dbReference type="ARBA" id="ARBA00023014"/>
    </source>
</evidence>
<feature type="transmembrane region" description="Helical" evidence="13">
    <location>
        <begin position="74"/>
        <end position="93"/>
    </location>
</feature>
<comment type="subcellular location">
    <subcellularLocation>
        <location evidence="2">Membrane</location>
        <topology evidence="2">Multi-pass membrane protein</topology>
    </subcellularLocation>
</comment>
<proteinExistence type="predicted"/>
<evidence type="ECO:0000256" key="7">
    <source>
        <dbReference type="ARBA" id="ARBA00022827"/>
    </source>
</evidence>
<feature type="transmembrane region" description="Helical" evidence="13">
    <location>
        <begin position="7"/>
        <end position="26"/>
    </location>
</feature>
<feature type="transmembrane region" description="Helical" evidence="13">
    <location>
        <begin position="169"/>
        <end position="189"/>
    </location>
</feature>
<evidence type="ECO:0000256" key="6">
    <source>
        <dbReference type="ARBA" id="ARBA00022723"/>
    </source>
</evidence>
<evidence type="ECO:0000256" key="9">
    <source>
        <dbReference type="ARBA" id="ARBA00023002"/>
    </source>
</evidence>
<dbReference type="InterPro" id="IPR039261">
    <property type="entry name" value="FNR_nucleotide-bd"/>
</dbReference>
<keyword evidence="5" id="KW-0001">2Fe-2S</keyword>
<dbReference type="InterPro" id="IPR013130">
    <property type="entry name" value="Fe3_Rdtase_TM_dom"/>
</dbReference>
<dbReference type="AlphaFoldDB" id="A0A6J6LDT0"/>
<feature type="transmembrane region" description="Helical" evidence="13">
    <location>
        <begin position="32"/>
        <end position="53"/>
    </location>
</feature>
<gene>
    <name evidence="15" type="ORF">UFOPK2169_01328</name>
</gene>
<dbReference type="Gene3D" id="3.40.50.80">
    <property type="entry name" value="Nucleotide-binding domain of ferredoxin-NADP reductase (FNR) module"/>
    <property type="match status" value="1"/>
</dbReference>
<dbReference type="InterPro" id="IPR001433">
    <property type="entry name" value="OxRdtase_FAD/NAD-bd"/>
</dbReference>
<dbReference type="Pfam" id="PF00175">
    <property type="entry name" value="NAD_binding_1"/>
    <property type="match status" value="1"/>
</dbReference>
<dbReference type="EMBL" id="CAEZWE010000062">
    <property type="protein sequence ID" value="CAB4659856.1"/>
    <property type="molecule type" value="Genomic_DNA"/>
</dbReference>
<dbReference type="GO" id="GO:0046872">
    <property type="term" value="F:metal ion binding"/>
    <property type="evidence" value="ECO:0007669"/>
    <property type="project" value="UniProtKB-KW"/>
</dbReference>
<dbReference type="GO" id="GO:0016020">
    <property type="term" value="C:membrane"/>
    <property type="evidence" value="ECO:0007669"/>
    <property type="project" value="UniProtKB-SubCell"/>
</dbReference>
<evidence type="ECO:0000256" key="4">
    <source>
        <dbReference type="ARBA" id="ARBA00022692"/>
    </source>
</evidence>
<evidence type="ECO:0000256" key="8">
    <source>
        <dbReference type="ARBA" id="ARBA00022989"/>
    </source>
</evidence>
<keyword evidence="9" id="KW-0560">Oxidoreductase</keyword>
<keyword evidence="11" id="KW-0411">Iron-sulfur</keyword>
<dbReference type="InterPro" id="IPR050415">
    <property type="entry name" value="MRET"/>
</dbReference>
<evidence type="ECO:0000259" key="14">
    <source>
        <dbReference type="PROSITE" id="PS51384"/>
    </source>
</evidence>
<feature type="domain" description="FAD-binding FR-type" evidence="14">
    <location>
        <begin position="192"/>
        <end position="293"/>
    </location>
</feature>
<evidence type="ECO:0000313" key="15">
    <source>
        <dbReference type="EMBL" id="CAB4659856.1"/>
    </source>
</evidence>
<reference evidence="15" key="1">
    <citation type="submission" date="2020-05" db="EMBL/GenBank/DDBJ databases">
        <authorList>
            <person name="Chiriac C."/>
            <person name="Salcher M."/>
            <person name="Ghai R."/>
            <person name="Kavagutti S V."/>
        </authorList>
    </citation>
    <scope>NUCLEOTIDE SEQUENCE</scope>
</reference>
<feature type="transmembrane region" description="Helical" evidence="13">
    <location>
        <begin position="113"/>
        <end position="133"/>
    </location>
</feature>
<sequence length="452" mass="50315">MPLWGSHWVGPVLAIASIGAGWFAFTDARGDGAVGFALFIGSVSILLMAWSNLLATRIAPLEQLFGGLDRMYRWHRWFGALSVGAMWLHIQTVDDVKGIRGASRDVADAAEDLAGTGSNLLYVLVAVSLLRWLPTRWWRWSHKLLVLPYAFASWHFYTATKPYANDSLWGAWFTGLMFLGLAAWVYRVVWRDAVRRGRQYRVRHISHLGETVEIVLEPIGEPLQYKVGQFVFLKFGTRGMSEPHPFTIASSPDETELRFFIKNLGDWTEDLGYRIQVGTRVKVEGPYGALPILPDQPAHEIFWIAGGVGITPFLGAACSREPDDGPIPHLFYCVRHRHEAMALGELEQAAREGRIVLHVHASAEGHRLSSEDIAAVAGPDALVHAHVVMCGPDGLVKSMRSAARALGARHIHVEGFDIRTGIGPDLSRALHHVVKSRIRTREVRRHDDSARV</sequence>
<evidence type="ECO:0000256" key="1">
    <source>
        <dbReference type="ARBA" id="ARBA00001974"/>
    </source>
</evidence>
<feature type="transmembrane region" description="Helical" evidence="13">
    <location>
        <begin position="140"/>
        <end position="157"/>
    </location>
</feature>
<dbReference type="Pfam" id="PF08022">
    <property type="entry name" value="FAD_binding_8"/>
    <property type="match status" value="1"/>
</dbReference>
<dbReference type="GO" id="GO:0016491">
    <property type="term" value="F:oxidoreductase activity"/>
    <property type="evidence" value="ECO:0007669"/>
    <property type="project" value="UniProtKB-KW"/>
</dbReference>
<organism evidence="15">
    <name type="scientific">freshwater metagenome</name>
    <dbReference type="NCBI Taxonomy" id="449393"/>
    <lineage>
        <taxon>unclassified sequences</taxon>
        <taxon>metagenomes</taxon>
        <taxon>ecological metagenomes</taxon>
    </lineage>
</organism>
<dbReference type="PANTHER" id="PTHR47354:SF8">
    <property type="entry name" value="1,2-PHENYLACETYL-COA EPOXIDASE, SUBUNIT E"/>
    <property type="match status" value="1"/>
</dbReference>
<keyword evidence="12 13" id="KW-0472">Membrane</keyword>
<keyword evidence="6" id="KW-0479">Metal-binding</keyword>
<dbReference type="SUPFAM" id="SSF63380">
    <property type="entry name" value="Riboflavin synthase domain-like"/>
    <property type="match status" value="1"/>
</dbReference>
<keyword evidence="8 13" id="KW-1133">Transmembrane helix</keyword>
<evidence type="ECO:0000256" key="2">
    <source>
        <dbReference type="ARBA" id="ARBA00004141"/>
    </source>
</evidence>
<dbReference type="PANTHER" id="PTHR47354">
    <property type="entry name" value="NADH OXIDOREDUCTASE HCR"/>
    <property type="match status" value="1"/>
</dbReference>
<dbReference type="PROSITE" id="PS51384">
    <property type="entry name" value="FAD_FR"/>
    <property type="match status" value="1"/>
</dbReference>
<comment type="cofactor">
    <cofactor evidence="1">
        <name>FAD</name>
        <dbReference type="ChEBI" id="CHEBI:57692"/>
    </cofactor>
</comment>
<keyword evidence="10" id="KW-0408">Iron</keyword>
<dbReference type="Gene3D" id="2.40.30.10">
    <property type="entry name" value="Translation factors"/>
    <property type="match status" value="1"/>
</dbReference>
<dbReference type="InterPro" id="IPR017938">
    <property type="entry name" value="Riboflavin_synthase-like_b-brl"/>
</dbReference>
<evidence type="ECO:0000256" key="13">
    <source>
        <dbReference type="SAM" id="Phobius"/>
    </source>
</evidence>
<keyword evidence="4 13" id="KW-0812">Transmembrane</keyword>
<dbReference type="InterPro" id="IPR013112">
    <property type="entry name" value="FAD-bd_8"/>
</dbReference>
<dbReference type="CDD" id="cd06198">
    <property type="entry name" value="FNR_like_3"/>
    <property type="match status" value="1"/>
</dbReference>
<evidence type="ECO:0000256" key="12">
    <source>
        <dbReference type="ARBA" id="ARBA00023136"/>
    </source>
</evidence>